<dbReference type="OrthoDB" id="1933717at2759"/>
<keyword evidence="2" id="KW-0521">NADP</keyword>
<dbReference type="InterPro" id="IPR002347">
    <property type="entry name" value="SDR_fam"/>
</dbReference>
<evidence type="ECO:0000313" key="5">
    <source>
        <dbReference type="EMBL" id="EIM79890.1"/>
    </source>
</evidence>
<dbReference type="PANTHER" id="PTHR43490:SF99">
    <property type="entry name" value="SHORT-CHAIN DEHYDROGENASE_REDUCTASE"/>
    <property type="match status" value="1"/>
</dbReference>
<dbReference type="OMA" id="EIVETWP"/>
<protein>
    <submittedName>
        <fullName evidence="5">NAD-P-binding protein</fullName>
    </submittedName>
</protein>
<keyword evidence="3" id="KW-0560">Oxidoreductase</keyword>
<dbReference type="PANTHER" id="PTHR43490">
    <property type="entry name" value="(+)-NEOMENTHOL DEHYDROGENASE"/>
    <property type="match status" value="1"/>
</dbReference>
<keyword evidence="6" id="KW-1185">Reference proteome</keyword>
<evidence type="ECO:0000256" key="1">
    <source>
        <dbReference type="ARBA" id="ARBA00006484"/>
    </source>
</evidence>
<dbReference type="GeneID" id="18802238"/>
<sequence length="270" mass="28836">MSAPIALITGANRTDGIGYAAARQLALQHGFTVVLGSRTLSPALDAAARQLEKEGTKNGVHAVHIDVASSDSVRKAAKEVSEKFGKLDVLVNNAGLSVPPSRTEIVETWPQVSLDSTEHTRKDFEEVFAVNFFGIVDTINVFAPLLAKSSSPRIVNVGSPAGSLDYISSLPANYLGASIVYSSSKAALHMLTIMYSKDLPKMNPAFKINGGCPGFTDTSFNKHIGNRKPDEGAAVVTWLATLPESGPTGGFYCDYPPYSEKNGEFKVLSW</sequence>
<dbReference type="PROSITE" id="PS00061">
    <property type="entry name" value="ADH_SHORT"/>
    <property type="match status" value="1"/>
</dbReference>
<organism evidence="5 6">
    <name type="scientific">Stereum hirsutum (strain FP-91666)</name>
    <name type="common">White-rot fungus</name>
    <dbReference type="NCBI Taxonomy" id="721885"/>
    <lineage>
        <taxon>Eukaryota</taxon>
        <taxon>Fungi</taxon>
        <taxon>Dikarya</taxon>
        <taxon>Basidiomycota</taxon>
        <taxon>Agaricomycotina</taxon>
        <taxon>Agaricomycetes</taxon>
        <taxon>Russulales</taxon>
        <taxon>Stereaceae</taxon>
        <taxon>Stereum</taxon>
    </lineage>
</organism>
<evidence type="ECO:0000313" key="6">
    <source>
        <dbReference type="Proteomes" id="UP000053927"/>
    </source>
</evidence>
<name>R7RYB5_STEHR</name>
<accession>R7RYB5</accession>
<dbReference type="Pfam" id="PF00106">
    <property type="entry name" value="adh_short"/>
    <property type="match status" value="1"/>
</dbReference>
<dbReference type="PRINTS" id="PR00080">
    <property type="entry name" value="SDRFAMILY"/>
</dbReference>
<dbReference type="Proteomes" id="UP000053927">
    <property type="component" value="Unassembled WGS sequence"/>
</dbReference>
<dbReference type="KEGG" id="shs:STEHIDRAFT_163147"/>
<gene>
    <name evidence="5" type="ORF">STEHIDRAFT_163147</name>
</gene>
<dbReference type="PRINTS" id="PR00081">
    <property type="entry name" value="GDHRDH"/>
</dbReference>
<proteinExistence type="inferred from homology"/>
<evidence type="ECO:0000256" key="3">
    <source>
        <dbReference type="ARBA" id="ARBA00023002"/>
    </source>
</evidence>
<reference evidence="6" key="1">
    <citation type="journal article" date="2012" name="Science">
        <title>The Paleozoic origin of enzymatic lignin decomposition reconstructed from 31 fungal genomes.</title>
        <authorList>
            <person name="Floudas D."/>
            <person name="Binder M."/>
            <person name="Riley R."/>
            <person name="Barry K."/>
            <person name="Blanchette R.A."/>
            <person name="Henrissat B."/>
            <person name="Martinez A.T."/>
            <person name="Otillar R."/>
            <person name="Spatafora J.W."/>
            <person name="Yadav J.S."/>
            <person name="Aerts A."/>
            <person name="Benoit I."/>
            <person name="Boyd A."/>
            <person name="Carlson A."/>
            <person name="Copeland A."/>
            <person name="Coutinho P.M."/>
            <person name="de Vries R.P."/>
            <person name="Ferreira P."/>
            <person name="Findley K."/>
            <person name="Foster B."/>
            <person name="Gaskell J."/>
            <person name="Glotzer D."/>
            <person name="Gorecki P."/>
            <person name="Heitman J."/>
            <person name="Hesse C."/>
            <person name="Hori C."/>
            <person name="Igarashi K."/>
            <person name="Jurgens J.A."/>
            <person name="Kallen N."/>
            <person name="Kersten P."/>
            <person name="Kohler A."/>
            <person name="Kuees U."/>
            <person name="Kumar T.K.A."/>
            <person name="Kuo A."/>
            <person name="LaButti K."/>
            <person name="Larrondo L.F."/>
            <person name="Lindquist E."/>
            <person name="Ling A."/>
            <person name="Lombard V."/>
            <person name="Lucas S."/>
            <person name="Lundell T."/>
            <person name="Martin R."/>
            <person name="McLaughlin D.J."/>
            <person name="Morgenstern I."/>
            <person name="Morin E."/>
            <person name="Murat C."/>
            <person name="Nagy L.G."/>
            <person name="Nolan M."/>
            <person name="Ohm R.A."/>
            <person name="Patyshakuliyeva A."/>
            <person name="Rokas A."/>
            <person name="Ruiz-Duenas F.J."/>
            <person name="Sabat G."/>
            <person name="Salamov A."/>
            <person name="Samejima M."/>
            <person name="Schmutz J."/>
            <person name="Slot J.C."/>
            <person name="St John F."/>
            <person name="Stenlid J."/>
            <person name="Sun H."/>
            <person name="Sun S."/>
            <person name="Syed K."/>
            <person name="Tsang A."/>
            <person name="Wiebenga A."/>
            <person name="Young D."/>
            <person name="Pisabarro A."/>
            <person name="Eastwood D.C."/>
            <person name="Martin F."/>
            <person name="Cullen D."/>
            <person name="Grigoriev I.V."/>
            <person name="Hibbett D.S."/>
        </authorList>
    </citation>
    <scope>NUCLEOTIDE SEQUENCE [LARGE SCALE GENOMIC DNA]</scope>
    <source>
        <strain evidence="6">FP-91666</strain>
    </source>
</reference>
<dbReference type="GO" id="GO:0016491">
    <property type="term" value="F:oxidoreductase activity"/>
    <property type="evidence" value="ECO:0007669"/>
    <property type="project" value="UniProtKB-KW"/>
</dbReference>
<evidence type="ECO:0000256" key="4">
    <source>
        <dbReference type="RuleBase" id="RU000363"/>
    </source>
</evidence>
<comment type="similarity">
    <text evidence="1 4">Belongs to the short-chain dehydrogenases/reductases (SDR) family.</text>
</comment>
<dbReference type="Gene3D" id="3.40.50.720">
    <property type="entry name" value="NAD(P)-binding Rossmann-like Domain"/>
    <property type="match status" value="1"/>
</dbReference>
<dbReference type="eggNOG" id="KOG1208">
    <property type="taxonomic scope" value="Eukaryota"/>
</dbReference>
<dbReference type="InterPro" id="IPR020904">
    <property type="entry name" value="Sc_DH/Rdtase_CS"/>
</dbReference>
<dbReference type="GO" id="GO:0016020">
    <property type="term" value="C:membrane"/>
    <property type="evidence" value="ECO:0007669"/>
    <property type="project" value="TreeGrafter"/>
</dbReference>
<dbReference type="AlphaFoldDB" id="R7RYB5"/>
<dbReference type="EMBL" id="JH687400">
    <property type="protein sequence ID" value="EIM79890.1"/>
    <property type="molecule type" value="Genomic_DNA"/>
</dbReference>
<dbReference type="RefSeq" id="XP_007310888.1">
    <property type="nucleotide sequence ID" value="XM_007310826.1"/>
</dbReference>
<dbReference type="SUPFAM" id="SSF51735">
    <property type="entry name" value="NAD(P)-binding Rossmann-fold domains"/>
    <property type="match status" value="1"/>
</dbReference>
<evidence type="ECO:0000256" key="2">
    <source>
        <dbReference type="ARBA" id="ARBA00022857"/>
    </source>
</evidence>
<dbReference type="InterPro" id="IPR036291">
    <property type="entry name" value="NAD(P)-bd_dom_sf"/>
</dbReference>